<dbReference type="EMBL" id="MFKV01000006">
    <property type="protein sequence ID" value="OGG50869.1"/>
    <property type="molecule type" value="Genomic_DNA"/>
</dbReference>
<feature type="transmembrane region" description="Helical" evidence="1">
    <location>
        <begin position="74"/>
        <end position="94"/>
    </location>
</feature>
<protein>
    <submittedName>
        <fullName evidence="2">Uncharacterized protein</fullName>
    </submittedName>
</protein>
<evidence type="ECO:0000313" key="2">
    <source>
        <dbReference type="EMBL" id="OGG50869.1"/>
    </source>
</evidence>
<evidence type="ECO:0000313" key="3">
    <source>
        <dbReference type="Proteomes" id="UP000178370"/>
    </source>
</evidence>
<proteinExistence type="predicted"/>
<keyword evidence="1" id="KW-0812">Transmembrane</keyword>
<dbReference type="AlphaFoldDB" id="A0A1F6CNT2"/>
<gene>
    <name evidence="2" type="ORF">A2763_00855</name>
</gene>
<sequence length="95" mass="10313">MSYWDLLFIAALLAGAYTFWRGHKLRSIGRLAATINPFARVLPPNSMIVLAAEHSALNTLKELGEKHTANGSRLMRIGGGIIVVTCVAALIRLVL</sequence>
<feature type="transmembrane region" description="Helical" evidence="1">
    <location>
        <begin position="6"/>
        <end position="22"/>
    </location>
</feature>
<evidence type="ECO:0000256" key="1">
    <source>
        <dbReference type="SAM" id="Phobius"/>
    </source>
</evidence>
<keyword evidence="1" id="KW-1133">Transmembrane helix</keyword>
<organism evidence="2 3">
    <name type="scientific">Candidatus Kaiserbacteria bacterium RIFCSPHIGHO2_01_FULL_54_36</name>
    <dbReference type="NCBI Taxonomy" id="1798482"/>
    <lineage>
        <taxon>Bacteria</taxon>
        <taxon>Candidatus Kaiseribacteriota</taxon>
    </lineage>
</organism>
<keyword evidence="1" id="KW-0472">Membrane</keyword>
<dbReference type="Proteomes" id="UP000178370">
    <property type="component" value="Unassembled WGS sequence"/>
</dbReference>
<accession>A0A1F6CNT2</accession>
<name>A0A1F6CNT2_9BACT</name>
<comment type="caution">
    <text evidence="2">The sequence shown here is derived from an EMBL/GenBank/DDBJ whole genome shotgun (WGS) entry which is preliminary data.</text>
</comment>
<reference evidence="2 3" key="1">
    <citation type="journal article" date="2016" name="Nat. Commun.">
        <title>Thousands of microbial genomes shed light on interconnected biogeochemical processes in an aquifer system.</title>
        <authorList>
            <person name="Anantharaman K."/>
            <person name="Brown C.T."/>
            <person name="Hug L.A."/>
            <person name="Sharon I."/>
            <person name="Castelle C.J."/>
            <person name="Probst A.J."/>
            <person name="Thomas B.C."/>
            <person name="Singh A."/>
            <person name="Wilkins M.J."/>
            <person name="Karaoz U."/>
            <person name="Brodie E.L."/>
            <person name="Williams K.H."/>
            <person name="Hubbard S.S."/>
            <person name="Banfield J.F."/>
        </authorList>
    </citation>
    <scope>NUCLEOTIDE SEQUENCE [LARGE SCALE GENOMIC DNA]</scope>
</reference>